<dbReference type="InterPro" id="IPR043129">
    <property type="entry name" value="ATPase_NBD"/>
</dbReference>
<dbReference type="Proteomes" id="UP001358193">
    <property type="component" value="Segment"/>
</dbReference>
<evidence type="ECO:0000256" key="2">
    <source>
        <dbReference type="ARBA" id="ARBA00022840"/>
    </source>
</evidence>
<sequence length="206" mass="22369">MSEKCIGIDLGTGNSCVAVMEGGKPTVIVNKEGKRTTPSVILIKGDELLVGDAAKRKMVTEPKNTVTFIKRFMGAQYKDDSVQKMLNQITYEVTNQNGKPAVVIDGKNYTPEQISSFTLAKMKEIASEYYGEDVTKAVITVPAWFDDTQRQATKIAGELAGLEVLRIINEPTAAILASDLKLKEGEERTIAVFDFGCKRSASALAA</sequence>
<dbReference type="EMBL" id="OR769223">
    <property type="protein sequence ID" value="WQJ53497.1"/>
    <property type="molecule type" value="Genomic_DNA"/>
</dbReference>
<evidence type="ECO:0000313" key="3">
    <source>
        <dbReference type="EMBL" id="WQJ53497.1"/>
    </source>
</evidence>
<dbReference type="Pfam" id="PF00012">
    <property type="entry name" value="HSP70"/>
    <property type="match status" value="1"/>
</dbReference>
<organism evidence="3 4">
    <name type="scientific">phage Lak_Megaphage_Sonny</name>
    <dbReference type="NCBI Taxonomy" id="3109229"/>
    <lineage>
        <taxon>Viruses</taxon>
        <taxon>Duplodnaviria</taxon>
        <taxon>Heunggongvirae</taxon>
        <taxon>Uroviricota</taxon>
        <taxon>Caudoviricetes</taxon>
        <taxon>Caudoviricetes code 15 clade</taxon>
    </lineage>
</organism>
<dbReference type="InterPro" id="IPR013126">
    <property type="entry name" value="Hsp_70_fam"/>
</dbReference>
<evidence type="ECO:0008006" key="5">
    <source>
        <dbReference type="Google" id="ProtNLM"/>
    </source>
</evidence>
<keyword evidence="4" id="KW-1185">Reference proteome</keyword>
<dbReference type="Gene3D" id="3.30.420.40">
    <property type="match status" value="2"/>
</dbReference>
<evidence type="ECO:0000313" key="4">
    <source>
        <dbReference type="Proteomes" id="UP001358193"/>
    </source>
</evidence>
<dbReference type="PANTHER" id="PTHR19375">
    <property type="entry name" value="HEAT SHOCK PROTEIN 70KDA"/>
    <property type="match status" value="1"/>
</dbReference>
<accession>A0ABZ0Z2R9</accession>
<proteinExistence type="predicted"/>
<dbReference type="PRINTS" id="PR00301">
    <property type="entry name" value="HEATSHOCK70"/>
</dbReference>
<reference evidence="3 4" key="1">
    <citation type="submission" date="2023-11" db="EMBL/GenBank/DDBJ databases">
        <authorList>
            <person name="Cook R."/>
            <person name="Crisci M."/>
            <person name="Pye H."/>
            <person name="Adriaenssens E."/>
            <person name="Santini J."/>
        </authorList>
    </citation>
    <scope>NUCLEOTIDE SEQUENCE [LARGE SCALE GENOMIC DNA]</scope>
    <source>
        <strain evidence="3">Lak_Megaphage_Sonny</strain>
    </source>
</reference>
<keyword evidence="2" id="KW-0067">ATP-binding</keyword>
<keyword evidence="1" id="KW-0547">Nucleotide-binding</keyword>
<protein>
    <recommendedName>
        <fullName evidence="5">Molecular chaperone DnaK</fullName>
    </recommendedName>
</protein>
<name>A0ABZ0Z2R9_9CAUD</name>
<dbReference type="SUPFAM" id="SSF53067">
    <property type="entry name" value="Actin-like ATPase domain"/>
    <property type="match status" value="1"/>
</dbReference>
<evidence type="ECO:0000256" key="1">
    <source>
        <dbReference type="ARBA" id="ARBA00022741"/>
    </source>
</evidence>